<evidence type="ECO:0000313" key="2">
    <source>
        <dbReference type="EMBL" id="CAD7234588.1"/>
    </source>
</evidence>
<feature type="region of interest" description="Disordered" evidence="1">
    <location>
        <begin position="1"/>
        <end position="53"/>
    </location>
</feature>
<accession>A0A7R8WMM6</accession>
<reference evidence="2" key="1">
    <citation type="submission" date="2020-11" db="EMBL/GenBank/DDBJ databases">
        <authorList>
            <person name="Tran Van P."/>
        </authorList>
    </citation>
    <scope>NUCLEOTIDE SEQUENCE</scope>
</reference>
<feature type="compositionally biased region" description="Pro residues" evidence="1">
    <location>
        <begin position="124"/>
        <end position="134"/>
    </location>
</feature>
<feature type="compositionally biased region" description="Polar residues" evidence="1">
    <location>
        <begin position="157"/>
        <end position="166"/>
    </location>
</feature>
<proteinExistence type="predicted"/>
<evidence type="ECO:0000256" key="1">
    <source>
        <dbReference type="SAM" id="MobiDB-lite"/>
    </source>
</evidence>
<gene>
    <name evidence="2" type="ORF">CTOB1V02_LOCUS12404</name>
</gene>
<organism evidence="2">
    <name type="scientific">Cyprideis torosa</name>
    <dbReference type="NCBI Taxonomy" id="163714"/>
    <lineage>
        <taxon>Eukaryota</taxon>
        <taxon>Metazoa</taxon>
        <taxon>Ecdysozoa</taxon>
        <taxon>Arthropoda</taxon>
        <taxon>Crustacea</taxon>
        <taxon>Oligostraca</taxon>
        <taxon>Ostracoda</taxon>
        <taxon>Podocopa</taxon>
        <taxon>Podocopida</taxon>
        <taxon>Cytherocopina</taxon>
        <taxon>Cytheroidea</taxon>
        <taxon>Cytherideidae</taxon>
        <taxon>Cyprideis</taxon>
    </lineage>
</organism>
<feature type="compositionally biased region" description="Basic and acidic residues" evidence="1">
    <location>
        <begin position="1"/>
        <end position="12"/>
    </location>
</feature>
<dbReference type="EMBL" id="OB669149">
    <property type="protein sequence ID" value="CAD7234588.1"/>
    <property type="molecule type" value="Genomic_DNA"/>
</dbReference>
<sequence>MPYSKSSERPREEEWDTDVTPYRPMEATSSKPYARRLSFPKGKGIGKAARRKARAAEADRAEYFKQLEKTNRKITDLIRPTSVPSSCKQTTPRHPSDCDRRSMPPPTGLLPAAAPSAFSLPSQPFRPAPGPAQPLPIDDADDEDQNPAPSCPGQSLDFGTSESRSGQAPEVSRLCV</sequence>
<dbReference type="AlphaFoldDB" id="A0A7R8WMM6"/>
<protein>
    <submittedName>
        <fullName evidence="2">Uncharacterized protein</fullName>
    </submittedName>
</protein>
<name>A0A7R8WMM6_9CRUS</name>
<feature type="compositionally biased region" description="Polar residues" evidence="1">
    <location>
        <begin position="82"/>
        <end position="93"/>
    </location>
</feature>
<feature type="compositionally biased region" description="Low complexity" evidence="1">
    <location>
        <begin position="109"/>
        <end position="122"/>
    </location>
</feature>
<feature type="region of interest" description="Disordered" evidence="1">
    <location>
        <begin position="71"/>
        <end position="176"/>
    </location>
</feature>